<dbReference type="AlphaFoldDB" id="A0A8J8KD53"/>
<keyword evidence="1" id="KW-0812">Transmembrane</keyword>
<dbReference type="EMBL" id="JABTTE010000034">
    <property type="protein sequence ID" value="NSL53272.1"/>
    <property type="molecule type" value="Genomic_DNA"/>
</dbReference>
<dbReference type="Proteomes" id="UP000625804">
    <property type="component" value="Unassembled WGS sequence"/>
</dbReference>
<feature type="transmembrane region" description="Helical" evidence="1">
    <location>
        <begin position="6"/>
        <end position="26"/>
    </location>
</feature>
<sequence length="61" mass="7037">MLGLIFYIIFLIVSLFLLYFIISIAVRDGINKSIVGQFIEKKYGFKASNNSFLDRDLDNDN</sequence>
<organism evidence="2 3">
    <name type="scientific">Calidifontibacillus erzurumensis</name>
    <dbReference type="NCBI Taxonomy" id="2741433"/>
    <lineage>
        <taxon>Bacteria</taxon>
        <taxon>Bacillati</taxon>
        <taxon>Bacillota</taxon>
        <taxon>Bacilli</taxon>
        <taxon>Bacillales</taxon>
        <taxon>Bacillaceae</taxon>
        <taxon>Calidifontibacillus/Schinkia group</taxon>
        <taxon>Calidifontibacillus</taxon>
    </lineage>
</organism>
<proteinExistence type="predicted"/>
<keyword evidence="3" id="KW-1185">Reference proteome</keyword>
<keyword evidence="1" id="KW-0472">Membrane</keyword>
<evidence type="ECO:0000256" key="1">
    <source>
        <dbReference type="SAM" id="Phobius"/>
    </source>
</evidence>
<keyword evidence="1" id="KW-1133">Transmembrane helix</keyword>
<comment type="caution">
    <text evidence="2">The sequence shown here is derived from an EMBL/GenBank/DDBJ whole genome shotgun (WGS) entry which is preliminary data.</text>
</comment>
<dbReference type="RefSeq" id="WP_173732471.1">
    <property type="nucleotide sequence ID" value="NZ_JABTTE010000034.1"/>
</dbReference>
<reference evidence="2" key="1">
    <citation type="submission" date="2020-06" db="EMBL/GenBank/DDBJ databases">
        <title>A novel thermopfilic bacterium from Erzurum, Turkey.</title>
        <authorList>
            <person name="Adiguzel A."/>
            <person name="Ay H."/>
            <person name="Baltaci M.O."/>
        </authorList>
    </citation>
    <scope>NUCLEOTIDE SEQUENCE</scope>
    <source>
        <strain evidence="2">P2</strain>
    </source>
</reference>
<evidence type="ECO:0000313" key="3">
    <source>
        <dbReference type="Proteomes" id="UP000625804"/>
    </source>
</evidence>
<name>A0A8J8KD53_9BACI</name>
<accession>A0A8J8KD53</accession>
<gene>
    <name evidence="2" type="ORF">HR057_16140</name>
</gene>
<protein>
    <submittedName>
        <fullName evidence="2">Uncharacterized protein</fullName>
    </submittedName>
</protein>
<evidence type="ECO:0000313" key="2">
    <source>
        <dbReference type="EMBL" id="NSL53272.1"/>
    </source>
</evidence>